<dbReference type="NCBIfam" id="NF004283">
    <property type="entry name" value="PRK05692.1"/>
    <property type="match status" value="1"/>
</dbReference>
<dbReference type="GO" id="GO:0004419">
    <property type="term" value="F:hydroxymethylglutaryl-CoA lyase activity"/>
    <property type="evidence" value="ECO:0007669"/>
    <property type="project" value="UniProtKB-EC"/>
</dbReference>
<dbReference type="SUPFAM" id="SSF51569">
    <property type="entry name" value="Aldolase"/>
    <property type="match status" value="1"/>
</dbReference>
<dbReference type="EMBL" id="JAUCMV010000003">
    <property type="protein sequence ID" value="KAK0409762.1"/>
    <property type="molecule type" value="Genomic_DNA"/>
</dbReference>
<name>A0AA39HPN7_9BILA</name>
<dbReference type="CDD" id="cd07938">
    <property type="entry name" value="DRE_TIM_HMGL"/>
    <property type="match status" value="1"/>
</dbReference>
<dbReference type="FunFam" id="3.20.20.70:FF:000071">
    <property type="entry name" value="Hydroxymethylglutaryl-CoA lyase"/>
    <property type="match status" value="1"/>
</dbReference>
<protein>
    <recommendedName>
        <fullName evidence="3">hydroxymethylglutaryl-CoA lyase</fullName>
        <ecNumber evidence="3">4.1.3.4</ecNumber>
    </recommendedName>
</protein>
<proteinExistence type="inferred from homology"/>
<comment type="catalytic activity">
    <reaction evidence="6">
        <text>(3S)-3-hydroxy-3-methylglutaryl-CoA = acetoacetate + acetyl-CoA</text>
        <dbReference type="Rhea" id="RHEA:24404"/>
        <dbReference type="ChEBI" id="CHEBI:13705"/>
        <dbReference type="ChEBI" id="CHEBI:43074"/>
        <dbReference type="ChEBI" id="CHEBI:57288"/>
        <dbReference type="EC" id="4.1.3.4"/>
    </reaction>
</comment>
<evidence type="ECO:0000256" key="1">
    <source>
        <dbReference type="ARBA" id="ARBA00005143"/>
    </source>
</evidence>
<evidence type="ECO:0000256" key="7">
    <source>
        <dbReference type="SAM" id="MobiDB-lite"/>
    </source>
</evidence>
<dbReference type="AlphaFoldDB" id="A0AA39HPN7"/>
<comment type="pathway">
    <text evidence="1">Metabolic intermediate metabolism; (S)-3-hydroxy-3-methylglutaryl-CoA degradation; acetoacetate from (S)-3-hydroxy-3-methylglutaryl-CoA: step 1/1.</text>
</comment>
<comment type="caution">
    <text evidence="9">The sequence shown here is derived from an EMBL/GenBank/DDBJ whole genome shotgun (WGS) entry which is preliminary data.</text>
</comment>
<dbReference type="PANTHER" id="PTHR42738:SF7">
    <property type="entry name" value="HYDROXYMETHYLGLUTARYL-COA LYASE"/>
    <property type="match status" value="1"/>
</dbReference>
<keyword evidence="5" id="KW-0456">Lyase</keyword>
<dbReference type="GO" id="GO:0046872">
    <property type="term" value="F:metal ion binding"/>
    <property type="evidence" value="ECO:0007669"/>
    <property type="project" value="UniProtKB-KW"/>
</dbReference>
<dbReference type="Pfam" id="PF00682">
    <property type="entry name" value="HMGL-like"/>
    <property type="match status" value="1"/>
</dbReference>
<evidence type="ECO:0000313" key="9">
    <source>
        <dbReference type="EMBL" id="KAK0409762.1"/>
    </source>
</evidence>
<dbReference type="PANTHER" id="PTHR42738">
    <property type="entry name" value="HYDROXYMETHYLGLUTARYL-COA LYASE"/>
    <property type="match status" value="1"/>
</dbReference>
<dbReference type="GO" id="GO:0046951">
    <property type="term" value="P:ketone body biosynthetic process"/>
    <property type="evidence" value="ECO:0007669"/>
    <property type="project" value="TreeGrafter"/>
</dbReference>
<organism evidence="9 10">
    <name type="scientific">Steinernema hermaphroditum</name>
    <dbReference type="NCBI Taxonomy" id="289476"/>
    <lineage>
        <taxon>Eukaryota</taxon>
        <taxon>Metazoa</taxon>
        <taxon>Ecdysozoa</taxon>
        <taxon>Nematoda</taxon>
        <taxon>Chromadorea</taxon>
        <taxon>Rhabditida</taxon>
        <taxon>Tylenchina</taxon>
        <taxon>Panagrolaimomorpha</taxon>
        <taxon>Strongyloidoidea</taxon>
        <taxon>Steinernematidae</taxon>
        <taxon>Steinernema</taxon>
    </lineage>
</organism>
<keyword evidence="10" id="KW-1185">Reference proteome</keyword>
<evidence type="ECO:0000256" key="6">
    <source>
        <dbReference type="ARBA" id="ARBA00049877"/>
    </source>
</evidence>
<accession>A0AA39HPN7</accession>
<evidence type="ECO:0000313" key="10">
    <source>
        <dbReference type="Proteomes" id="UP001175271"/>
    </source>
</evidence>
<feature type="region of interest" description="Disordered" evidence="7">
    <location>
        <begin position="435"/>
        <end position="509"/>
    </location>
</feature>
<dbReference type="InterPro" id="IPR013785">
    <property type="entry name" value="Aldolase_TIM"/>
</dbReference>
<dbReference type="Gene3D" id="3.20.20.70">
    <property type="entry name" value="Aldolase class I"/>
    <property type="match status" value="1"/>
</dbReference>
<feature type="compositionally biased region" description="Basic and acidic residues" evidence="7">
    <location>
        <begin position="466"/>
        <end position="491"/>
    </location>
</feature>
<evidence type="ECO:0000256" key="5">
    <source>
        <dbReference type="ARBA" id="ARBA00023239"/>
    </source>
</evidence>
<evidence type="ECO:0000256" key="2">
    <source>
        <dbReference type="ARBA" id="ARBA00009405"/>
    </source>
</evidence>
<dbReference type="Proteomes" id="UP001175271">
    <property type="component" value="Unassembled WGS sequence"/>
</dbReference>
<gene>
    <name evidence="9" type="ORF">QR680_004740</name>
</gene>
<comment type="similarity">
    <text evidence="2">Belongs to the HMG-CoA lyase family.</text>
</comment>
<evidence type="ECO:0000256" key="3">
    <source>
        <dbReference type="ARBA" id="ARBA00012910"/>
    </source>
</evidence>
<dbReference type="PROSITE" id="PS50991">
    <property type="entry name" value="PYR_CT"/>
    <property type="match status" value="1"/>
</dbReference>
<reference evidence="9" key="1">
    <citation type="submission" date="2023-06" db="EMBL/GenBank/DDBJ databases">
        <title>Genomic analysis of the entomopathogenic nematode Steinernema hermaphroditum.</title>
        <authorList>
            <person name="Schwarz E.M."/>
            <person name="Heppert J.K."/>
            <person name="Baniya A."/>
            <person name="Schwartz H.T."/>
            <person name="Tan C.-H."/>
            <person name="Antoshechkin I."/>
            <person name="Sternberg P.W."/>
            <person name="Goodrich-Blair H."/>
            <person name="Dillman A.R."/>
        </authorList>
    </citation>
    <scope>NUCLEOTIDE SEQUENCE</scope>
    <source>
        <strain evidence="9">PS9179</strain>
        <tissue evidence="9">Whole animal</tissue>
    </source>
</reference>
<feature type="compositionally biased region" description="Acidic residues" evidence="7">
    <location>
        <begin position="492"/>
        <end position="509"/>
    </location>
</feature>
<dbReference type="InterPro" id="IPR000891">
    <property type="entry name" value="PYR_CT"/>
</dbReference>
<dbReference type="EC" id="4.1.3.4" evidence="3"/>
<dbReference type="GO" id="GO:0006552">
    <property type="term" value="P:L-leucine catabolic process"/>
    <property type="evidence" value="ECO:0007669"/>
    <property type="project" value="TreeGrafter"/>
</dbReference>
<keyword evidence="4" id="KW-0479">Metal-binding</keyword>
<sequence length="618" mass="69032">MLNSLRFCRRLTTKAKPNEFFKVYEVGPRDGLQNEKTFIATAQKVELVNRLSACGLKTIEAASFVSPKWIPQLKDGEEVMSRIDRFPGTSYPVLVLNAAGLRHATKNNNVEEIAVFSSCSEGFSKINANCTIEENLKRTKEFVAEALKKGLKVRGYLSVVIGCPYDGKTDPKQVAKGAEALLEMGCYEVSLGDTLGIGSVASVTRMLDEVLKVEGPDKLSVHFHDTYGQALANVLVAIDRGIRTADSSVGGLGGCPFAKGASGNVASEDLVYMLHDLGFNTGVNLDRLAETGEWICSVMNRSNASKCSRALMAKKGRFLQGRNASIDQSEWRPSGTRPIPFAEFFEKMITRLTLRCLNTTALILLYAVYSSHAVPVRITSNGIDSVVLAGENGAQTEVVIDTNSQFQVERLDSPIEKIEIRLIDENSTSPIVIDISKDRPSEVTPEPGSALPTVSAESSADSHSAIVHEEQAEEPVRLDEQSRKLALTREEPTDDLNLEEELDDTEPENTVEECLANQDKLSRIVVDRLKRDKRKLSKMIRKLNRQQEQYCRPDIQTEEVQHRSCPTWRQEKMVHYYKLMRISYCSDYSRWPNAPKIKRTFGNLFPLYEKLYAFIQKE</sequence>
<dbReference type="InterPro" id="IPR043594">
    <property type="entry name" value="HMGL"/>
</dbReference>
<feature type="domain" description="Pyruvate carboxyltransferase" evidence="8">
    <location>
        <begin position="21"/>
        <end position="289"/>
    </location>
</feature>
<evidence type="ECO:0000259" key="8">
    <source>
        <dbReference type="PROSITE" id="PS50991"/>
    </source>
</evidence>
<evidence type="ECO:0000256" key="4">
    <source>
        <dbReference type="ARBA" id="ARBA00022723"/>
    </source>
</evidence>